<feature type="domain" description="ABM" evidence="1">
    <location>
        <begin position="89"/>
        <end position="177"/>
    </location>
</feature>
<proteinExistence type="predicted"/>
<dbReference type="InterPro" id="IPR011008">
    <property type="entry name" value="Dimeric_a/b-barrel"/>
</dbReference>
<dbReference type="PROSITE" id="PS51725">
    <property type="entry name" value="ABM"/>
    <property type="match status" value="1"/>
</dbReference>
<dbReference type="PANTHER" id="PTHR33336">
    <property type="entry name" value="QUINOL MONOOXYGENASE YGIN-RELATED"/>
    <property type="match status" value="1"/>
</dbReference>
<accession>A0A6U5H612</accession>
<evidence type="ECO:0000313" key="3">
    <source>
        <dbReference type="EMBL" id="CAD8888262.1"/>
    </source>
</evidence>
<dbReference type="GO" id="GO:0005829">
    <property type="term" value="C:cytosol"/>
    <property type="evidence" value="ECO:0007669"/>
    <property type="project" value="TreeGrafter"/>
</dbReference>
<sequence>MLPIIYSLRTAAAFMILLSSSIVRLPYARAFGSQAAVTFISRGALFSPSTRIAKIYKRDCRANNAIRFTQRSHKQSSLAMSSSGSVELLCVHVFVSVKPGTEAAFLEASLANARASAKEPGVSRFDVVQQIDDSTKFVLVEVYNNDSAPAAHKETAHYLKWRETVADMMAEPRSAIKYKNLFPTTDAGWDYGDAALE</sequence>
<evidence type="ECO:0000313" key="2">
    <source>
        <dbReference type="EMBL" id="CAD8888259.1"/>
    </source>
</evidence>
<evidence type="ECO:0000259" key="1">
    <source>
        <dbReference type="PROSITE" id="PS51725"/>
    </source>
</evidence>
<dbReference type="InterPro" id="IPR007138">
    <property type="entry name" value="ABM_dom"/>
</dbReference>
<reference evidence="3" key="1">
    <citation type="submission" date="2021-01" db="EMBL/GenBank/DDBJ databases">
        <authorList>
            <person name="Corre E."/>
            <person name="Pelletier E."/>
            <person name="Niang G."/>
            <person name="Scheremetjew M."/>
            <person name="Finn R."/>
            <person name="Kale V."/>
            <person name="Holt S."/>
            <person name="Cochrane G."/>
            <person name="Meng A."/>
            <person name="Brown T."/>
            <person name="Cohen L."/>
        </authorList>
    </citation>
    <scope>NUCLEOTIDE SEQUENCE</scope>
    <source>
        <strain evidence="3">308</strain>
    </source>
</reference>
<protein>
    <recommendedName>
        <fullName evidence="1">ABM domain-containing protein</fullName>
    </recommendedName>
</protein>
<gene>
    <name evidence="2" type="ORF">CHYS00102_LOCUS15457</name>
    <name evidence="3" type="ORF">CHYS00102_LOCUS15460</name>
</gene>
<dbReference type="SUPFAM" id="SSF54909">
    <property type="entry name" value="Dimeric alpha+beta barrel"/>
    <property type="match status" value="1"/>
</dbReference>
<dbReference type="InterPro" id="IPR050744">
    <property type="entry name" value="AI-2_Isomerase_LsrG"/>
</dbReference>
<dbReference type="AlphaFoldDB" id="A0A6U5H612"/>
<dbReference type="EMBL" id="HBFR01021449">
    <property type="protein sequence ID" value="CAD8888262.1"/>
    <property type="molecule type" value="Transcribed_RNA"/>
</dbReference>
<dbReference type="EMBL" id="HBFR01021445">
    <property type="protein sequence ID" value="CAD8888259.1"/>
    <property type="molecule type" value="Transcribed_RNA"/>
</dbReference>
<dbReference type="PANTHER" id="PTHR33336:SF1">
    <property type="entry name" value="(4S)-4-HYDROXY-5-PHOSPHONOOXYPENTANE-2,3-DIONE ISOMERASE"/>
    <property type="match status" value="1"/>
</dbReference>
<dbReference type="Pfam" id="PF03992">
    <property type="entry name" value="ABM"/>
    <property type="match status" value="1"/>
</dbReference>
<dbReference type="Gene3D" id="3.30.70.100">
    <property type="match status" value="1"/>
</dbReference>
<dbReference type="GO" id="GO:0016491">
    <property type="term" value="F:oxidoreductase activity"/>
    <property type="evidence" value="ECO:0007669"/>
    <property type="project" value="TreeGrafter"/>
</dbReference>
<name>A0A6U5H612_9STRA</name>
<organism evidence="3">
    <name type="scientific">Corethron hystrix</name>
    <dbReference type="NCBI Taxonomy" id="216773"/>
    <lineage>
        <taxon>Eukaryota</taxon>
        <taxon>Sar</taxon>
        <taxon>Stramenopiles</taxon>
        <taxon>Ochrophyta</taxon>
        <taxon>Bacillariophyta</taxon>
        <taxon>Coscinodiscophyceae</taxon>
        <taxon>Corethrophycidae</taxon>
        <taxon>Corethrales</taxon>
        <taxon>Corethraceae</taxon>
        <taxon>Corethron</taxon>
    </lineage>
</organism>